<dbReference type="EMBL" id="KI964080">
    <property type="protein sequence ID" value="EUC41928.1"/>
    <property type="molecule type" value="Genomic_DNA"/>
</dbReference>
<organism evidence="2 3">
    <name type="scientific">Bipolaris oryzae ATCC 44560</name>
    <dbReference type="NCBI Taxonomy" id="930090"/>
    <lineage>
        <taxon>Eukaryota</taxon>
        <taxon>Fungi</taxon>
        <taxon>Dikarya</taxon>
        <taxon>Ascomycota</taxon>
        <taxon>Pezizomycotina</taxon>
        <taxon>Dothideomycetes</taxon>
        <taxon>Pleosporomycetidae</taxon>
        <taxon>Pleosporales</taxon>
        <taxon>Pleosporineae</taxon>
        <taxon>Pleosporaceae</taxon>
        <taxon>Bipolaris</taxon>
    </lineage>
</organism>
<feature type="transmembrane region" description="Helical" evidence="1">
    <location>
        <begin position="20"/>
        <end position="40"/>
    </location>
</feature>
<accession>W6YWM4</accession>
<dbReference type="KEGG" id="bor:COCMIDRAFT_104862"/>
<evidence type="ECO:0000256" key="1">
    <source>
        <dbReference type="SAM" id="Phobius"/>
    </source>
</evidence>
<dbReference type="GeneID" id="19118591"/>
<keyword evidence="1" id="KW-1133">Transmembrane helix</keyword>
<gene>
    <name evidence="2" type="ORF">COCMIDRAFT_104862</name>
</gene>
<protein>
    <submittedName>
        <fullName evidence="2">Uncharacterized protein</fullName>
    </submittedName>
</protein>
<reference evidence="2 3" key="1">
    <citation type="journal article" date="2013" name="PLoS Genet.">
        <title>Comparative genome structure, secondary metabolite, and effector coding capacity across Cochliobolus pathogens.</title>
        <authorList>
            <person name="Condon B.J."/>
            <person name="Leng Y."/>
            <person name="Wu D."/>
            <person name="Bushley K.E."/>
            <person name="Ohm R.A."/>
            <person name="Otillar R."/>
            <person name="Martin J."/>
            <person name="Schackwitz W."/>
            <person name="Grimwood J."/>
            <person name="MohdZainudin N."/>
            <person name="Xue C."/>
            <person name="Wang R."/>
            <person name="Manning V.A."/>
            <person name="Dhillon B."/>
            <person name="Tu Z.J."/>
            <person name="Steffenson B.J."/>
            <person name="Salamov A."/>
            <person name="Sun H."/>
            <person name="Lowry S."/>
            <person name="LaButti K."/>
            <person name="Han J."/>
            <person name="Copeland A."/>
            <person name="Lindquist E."/>
            <person name="Barry K."/>
            <person name="Schmutz J."/>
            <person name="Baker S.E."/>
            <person name="Ciuffetti L.M."/>
            <person name="Grigoriev I.V."/>
            <person name="Zhong S."/>
            <person name="Turgeon B.G."/>
        </authorList>
    </citation>
    <scope>NUCLEOTIDE SEQUENCE [LARGE SCALE GENOMIC DNA]</scope>
    <source>
        <strain evidence="2 3">ATCC 44560</strain>
    </source>
</reference>
<keyword evidence="1" id="KW-0812">Transmembrane</keyword>
<keyword evidence="3" id="KW-1185">Reference proteome</keyword>
<name>W6YWM4_COCMI</name>
<dbReference type="HOGENOM" id="CLU_2996212_0_0_1"/>
<dbReference type="RefSeq" id="XP_007691560.1">
    <property type="nucleotide sequence ID" value="XM_007693370.1"/>
</dbReference>
<proteinExistence type="predicted"/>
<keyword evidence="1" id="KW-0472">Membrane</keyword>
<evidence type="ECO:0000313" key="3">
    <source>
        <dbReference type="Proteomes" id="UP000054032"/>
    </source>
</evidence>
<dbReference type="Proteomes" id="UP000054032">
    <property type="component" value="Unassembled WGS sequence"/>
</dbReference>
<dbReference type="AlphaFoldDB" id="W6YWM4"/>
<sequence>MCRSCNPLGTTIRCGLGLRFTIFVSTTLVTTVSLSLTSYLRDRVHTHSGIRTLTWFM</sequence>
<evidence type="ECO:0000313" key="2">
    <source>
        <dbReference type="EMBL" id="EUC41928.1"/>
    </source>
</evidence>